<organism evidence="2 3">
    <name type="scientific">Hymenobacter bucti</name>
    <dbReference type="NCBI Taxonomy" id="1844114"/>
    <lineage>
        <taxon>Bacteria</taxon>
        <taxon>Pseudomonadati</taxon>
        <taxon>Bacteroidota</taxon>
        <taxon>Cytophagia</taxon>
        <taxon>Cytophagales</taxon>
        <taxon>Hymenobacteraceae</taxon>
        <taxon>Hymenobacter</taxon>
    </lineage>
</organism>
<sequence length="154" mass="16475">MSKFTRFFSAGIALVAFALAAPAAQAQTTDFASVSLASSTSVESSSRSLALPATDEPTQRLSAPPAPEVHAAYYNDAHKDLHQALAWMQETNALHPEYWNVYAEARIRLQLKDYAGAHATAQAAKKLALAASPPNADYVRSSEEVVAQATSKLK</sequence>
<keyword evidence="3" id="KW-1185">Reference proteome</keyword>
<dbReference type="EMBL" id="JBHUFD010000002">
    <property type="protein sequence ID" value="MFD1872223.1"/>
    <property type="molecule type" value="Genomic_DNA"/>
</dbReference>
<comment type="caution">
    <text evidence="2">The sequence shown here is derived from an EMBL/GenBank/DDBJ whole genome shotgun (WGS) entry which is preliminary data.</text>
</comment>
<gene>
    <name evidence="2" type="ORF">ACFSDX_07280</name>
</gene>
<accession>A0ABW4QRN0</accession>
<feature type="signal peptide" evidence="1">
    <location>
        <begin position="1"/>
        <end position="26"/>
    </location>
</feature>
<dbReference type="RefSeq" id="WP_382312612.1">
    <property type="nucleotide sequence ID" value="NZ_JBHUFD010000002.1"/>
</dbReference>
<evidence type="ECO:0000313" key="2">
    <source>
        <dbReference type="EMBL" id="MFD1872223.1"/>
    </source>
</evidence>
<protein>
    <recommendedName>
        <fullName evidence="4">Tetratricopeptide repeat protein</fullName>
    </recommendedName>
</protein>
<proteinExistence type="predicted"/>
<evidence type="ECO:0000313" key="3">
    <source>
        <dbReference type="Proteomes" id="UP001597197"/>
    </source>
</evidence>
<name>A0ABW4QRN0_9BACT</name>
<reference evidence="3" key="1">
    <citation type="journal article" date="2019" name="Int. J. Syst. Evol. Microbiol.">
        <title>The Global Catalogue of Microorganisms (GCM) 10K type strain sequencing project: providing services to taxonomists for standard genome sequencing and annotation.</title>
        <authorList>
            <consortium name="The Broad Institute Genomics Platform"/>
            <consortium name="The Broad Institute Genome Sequencing Center for Infectious Disease"/>
            <person name="Wu L."/>
            <person name="Ma J."/>
        </authorList>
    </citation>
    <scope>NUCLEOTIDE SEQUENCE [LARGE SCALE GENOMIC DNA]</scope>
    <source>
        <strain evidence="3">CGMCC 1.15795</strain>
    </source>
</reference>
<keyword evidence="1" id="KW-0732">Signal</keyword>
<evidence type="ECO:0000256" key="1">
    <source>
        <dbReference type="SAM" id="SignalP"/>
    </source>
</evidence>
<dbReference type="Proteomes" id="UP001597197">
    <property type="component" value="Unassembled WGS sequence"/>
</dbReference>
<feature type="chain" id="PRO_5046833522" description="Tetratricopeptide repeat protein" evidence="1">
    <location>
        <begin position="27"/>
        <end position="154"/>
    </location>
</feature>
<evidence type="ECO:0008006" key="4">
    <source>
        <dbReference type="Google" id="ProtNLM"/>
    </source>
</evidence>